<evidence type="ECO:0000256" key="1">
    <source>
        <dbReference type="SAM" id="MobiDB-lite"/>
    </source>
</evidence>
<evidence type="ECO:0000313" key="4">
    <source>
        <dbReference type="EMBL" id="KAI0292672.1"/>
    </source>
</evidence>
<feature type="region of interest" description="Disordered" evidence="1">
    <location>
        <begin position="258"/>
        <end position="282"/>
    </location>
</feature>
<gene>
    <name evidence="4" type="ORF">B0F90DRAFT_1768640</name>
</gene>
<reference evidence="4" key="1">
    <citation type="journal article" date="2022" name="New Phytol.">
        <title>Evolutionary transition to the ectomycorrhizal habit in the genomes of a hyperdiverse lineage of mushroom-forming fungi.</title>
        <authorList>
            <person name="Looney B."/>
            <person name="Miyauchi S."/>
            <person name="Morin E."/>
            <person name="Drula E."/>
            <person name="Courty P.E."/>
            <person name="Kohler A."/>
            <person name="Kuo A."/>
            <person name="LaButti K."/>
            <person name="Pangilinan J."/>
            <person name="Lipzen A."/>
            <person name="Riley R."/>
            <person name="Andreopoulos W."/>
            <person name="He G."/>
            <person name="Johnson J."/>
            <person name="Nolan M."/>
            <person name="Tritt A."/>
            <person name="Barry K.W."/>
            <person name="Grigoriev I.V."/>
            <person name="Nagy L.G."/>
            <person name="Hibbett D."/>
            <person name="Henrissat B."/>
            <person name="Matheny P.B."/>
            <person name="Labbe J."/>
            <person name="Martin F.M."/>
        </authorList>
    </citation>
    <scope>NUCLEOTIDE SEQUENCE</scope>
    <source>
        <strain evidence="4">BPL690</strain>
    </source>
</reference>
<accession>A0AAD4LWT7</accession>
<keyword evidence="5" id="KW-1185">Reference proteome</keyword>
<keyword evidence="2" id="KW-0812">Transmembrane</keyword>
<dbReference type="EMBL" id="WTXG01000114">
    <property type="protein sequence ID" value="KAI0292672.1"/>
    <property type="molecule type" value="Genomic_DNA"/>
</dbReference>
<evidence type="ECO:0000313" key="5">
    <source>
        <dbReference type="Proteomes" id="UP001203297"/>
    </source>
</evidence>
<proteinExistence type="predicted"/>
<dbReference type="AlphaFoldDB" id="A0AAD4LWT7"/>
<keyword evidence="2" id="KW-1133">Transmembrane helix</keyword>
<feature type="transmembrane region" description="Helical" evidence="2">
    <location>
        <begin position="67"/>
        <end position="88"/>
    </location>
</feature>
<feature type="domain" description="DUF6533" evidence="3">
    <location>
        <begin position="18"/>
        <end position="63"/>
    </location>
</feature>
<dbReference type="InterPro" id="IPR045340">
    <property type="entry name" value="DUF6533"/>
</dbReference>
<comment type="caution">
    <text evidence="4">The sequence shown here is derived from an EMBL/GenBank/DDBJ whole genome shotgun (WGS) entry which is preliminary data.</text>
</comment>
<dbReference type="Proteomes" id="UP001203297">
    <property type="component" value="Unassembled WGS sequence"/>
</dbReference>
<keyword evidence="2" id="KW-0472">Membrane</keyword>
<evidence type="ECO:0000259" key="3">
    <source>
        <dbReference type="Pfam" id="PF20151"/>
    </source>
</evidence>
<organism evidence="4 5">
    <name type="scientific">Multifurca ochricompacta</name>
    <dbReference type="NCBI Taxonomy" id="376703"/>
    <lineage>
        <taxon>Eukaryota</taxon>
        <taxon>Fungi</taxon>
        <taxon>Dikarya</taxon>
        <taxon>Basidiomycota</taxon>
        <taxon>Agaricomycotina</taxon>
        <taxon>Agaricomycetes</taxon>
        <taxon>Russulales</taxon>
        <taxon>Russulaceae</taxon>
        <taxon>Multifurca</taxon>
    </lineage>
</organism>
<feature type="transmembrane region" description="Helical" evidence="2">
    <location>
        <begin position="100"/>
        <end position="119"/>
    </location>
</feature>
<name>A0AAD4LWT7_9AGAM</name>
<evidence type="ECO:0000256" key="2">
    <source>
        <dbReference type="SAM" id="Phobius"/>
    </source>
</evidence>
<dbReference type="Pfam" id="PF20151">
    <property type="entry name" value="DUF6533"/>
    <property type="match status" value="1"/>
</dbReference>
<sequence length="396" mass="44528">MLTLRDVQLDEDYRNSYYVGLAGYTVLLWDHIITFDDEVEYIWKGKKGLRKFSFLIANRYLIPCRHFVRYEGAMTMIGVSVAAIMMFLRIRVLYARVLEVQALVIIIFLTFVGVNSWLLSNGVRTSTSSSPFVQRAVSKLDGPIASSSAWLPLLYDTVVVSLTLIRTTTAMTSKPASQIFRVLLQEGLLYYRYTSSLVGAFKNLTFTVAMVSRITLHLKRFGHRSHAIIFQEDQADPTGRSASNWYLLSRSLGRLVFAHPDNNRNRDTQRGQGQPPDHLRLHQASSGLPTLLEEETFFGTETFSKSTPHPFLPHPCPDPEDCCPISISISTPTSTSTSTPTSAYMHTQTQTQTHTNVLCHSSELETSVVDGRMPPRPIDLDELVMGDEEIRGIGEV</sequence>
<protein>
    <recommendedName>
        <fullName evidence="3">DUF6533 domain-containing protein</fullName>
    </recommendedName>
</protein>